<feature type="compositionally biased region" description="Basic and acidic residues" evidence="1">
    <location>
        <begin position="84"/>
        <end position="98"/>
    </location>
</feature>
<feature type="compositionally biased region" description="Acidic residues" evidence="1">
    <location>
        <begin position="10"/>
        <end position="49"/>
    </location>
</feature>
<dbReference type="AlphaFoldDB" id="A0A1Y2AH88"/>
<evidence type="ECO:0000313" key="2">
    <source>
        <dbReference type="EMBL" id="ORY21943.1"/>
    </source>
</evidence>
<proteinExistence type="predicted"/>
<feature type="region of interest" description="Disordered" evidence="1">
    <location>
        <begin position="1"/>
        <end position="107"/>
    </location>
</feature>
<comment type="caution">
    <text evidence="2">The sequence shown here is derived from an EMBL/GenBank/DDBJ whole genome shotgun (WGS) entry which is preliminary data.</text>
</comment>
<organism evidence="2 3">
    <name type="scientific">Naematelia encephala</name>
    <dbReference type="NCBI Taxonomy" id="71784"/>
    <lineage>
        <taxon>Eukaryota</taxon>
        <taxon>Fungi</taxon>
        <taxon>Dikarya</taxon>
        <taxon>Basidiomycota</taxon>
        <taxon>Agaricomycotina</taxon>
        <taxon>Tremellomycetes</taxon>
        <taxon>Tremellales</taxon>
        <taxon>Naemateliaceae</taxon>
        <taxon>Naematelia</taxon>
    </lineage>
</organism>
<name>A0A1Y2AH88_9TREE</name>
<dbReference type="InParanoid" id="A0A1Y2AH88"/>
<reference evidence="2 3" key="1">
    <citation type="submission" date="2016-07" db="EMBL/GenBank/DDBJ databases">
        <title>Pervasive Adenine N6-methylation of Active Genes in Fungi.</title>
        <authorList>
            <consortium name="DOE Joint Genome Institute"/>
            <person name="Mondo S.J."/>
            <person name="Dannebaum R.O."/>
            <person name="Kuo R.C."/>
            <person name="Labutti K."/>
            <person name="Haridas S."/>
            <person name="Kuo A."/>
            <person name="Salamov A."/>
            <person name="Ahrendt S.R."/>
            <person name="Lipzen A."/>
            <person name="Sullivan W."/>
            <person name="Andreopoulos W.B."/>
            <person name="Clum A."/>
            <person name="Lindquist E."/>
            <person name="Daum C."/>
            <person name="Ramamoorthy G.K."/>
            <person name="Gryganskyi A."/>
            <person name="Culley D."/>
            <person name="Magnuson J.K."/>
            <person name="James T.Y."/>
            <person name="O'Malley M.A."/>
            <person name="Stajich J.E."/>
            <person name="Spatafora J.W."/>
            <person name="Visel A."/>
            <person name="Grigoriev I.V."/>
        </authorList>
    </citation>
    <scope>NUCLEOTIDE SEQUENCE [LARGE SCALE GENOMIC DNA]</scope>
    <source>
        <strain evidence="2 3">68-887.2</strain>
    </source>
</reference>
<dbReference type="EMBL" id="MCFC01000101">
    <property type="protein sequence ID" value="ORY21943.1"/>
    <property type="molecule type" value="Genomic_DNA"/>
</dbReference>
<gene>
    <name evidence="2" type="ORF">BCR39DRAFT_562485</name>
</gene>
<keyword evidence="3" id="KW-1185">Reference proteome</keyword>
<evidence type="ECO:0000313" key="3">
    <source>
        <dbReference type="Proteomes" id="UP000193986"/>
    </source>
</evidence>
<protein>
    <submittedName>
        <fullName evidence="2">Uncharacterized protein</fullName>
    </submittedName>
</protein>
<accession>A0A1Y2AH88</accession>
<evidence type="ECO:0000256" key="1">
    <source>
        <dbReference type="SAM" id="MobiDB-lite"/>
    </source>
</evidence>
<dbReference type="Proteomes" id="UP000193986">
    <property type="component" value="Unassembled WGS sequence"/>
</dbReference>
<sequence>MLNENQEFLDPLEGDDDGLRDDVDDEEDEQQHEEDDSQNDDHEDEDSDAFDPTADGAVESTPKPASRRKVTYRPSGPSRLKPPNVRDRGDLERQAWNERKRRSRSKGLAEGPLIAKFNEDLGKLLNAHRQWHVVPHPDPKEKLVLMARWRRLGHQAERTAKELREYRNSRSRSHKLSSFFLNLPLGFCLAFSPLLCETEDDDENRQERIENRQERIDKLSLVHDLAFKYRYGCTNKQRVDWMKGKDLDWFDSAMATTVGKLEAEDEEDESDRDWREELGDCLEYDF</sequence>